<dbReference type="SUPFAM" id="SSF53686">
    <property type="entry name" value="Tryptophan synthase beta subunit-like PLP-dependent enzymes"/>
    <property type="match status" value="1"/>
</dbReference>
<dbReference type="InterPro" id="IPR036052">
    <property type="entry name" value="TrpB-like_PALP_sf"/>
</dbReference>
<gene>
    <name evidence="1" type="ORF">LCGC14_0889210</name>
</gene>
<evidence type="ECO:0000313" key="1">
    <source>
        <dbReference type="EMBL" id="KKN25010.1"/>
    </source>
</evidence>
<reference evidence="1" key="1">
    <citation type="journal article" date="2015" name="Nature">
        <title>Complex archaea that bridge the gap between prokaryotes and eukaryotes.</title>
        <authorList>
            <person name="Spang A."/>
            <person name="Saw J.H."/>
            <person name="Jorgensen S.L."/>
            <person name="Zaremba-Niedzwiedzka K."/>
            <person name="Martijn J."/>
            <person name="Lind A.E."/>
            <person name="van Eijk R."/>
            <person name="Schleper C."/>
            <person name="Guy L."/>
            <person name="Ettema T.J."/>
        </authorList>
    </citation>
    <scope>NUCLEOTIDE SEQUENCE</scope>
</reference>
<name>A0A0F9NZT2_9ZZZZ</name>
<organism evidence="1">
    <name type="scientific">marine sediment metagenome</name>
    <dbReference type="NCBI Taxonomy" id="412755"/>
    <lineage>
        <taxon>unclassified sequences</taxon>
        <taxon>metagenomes</taxon>
        <taxon>ecological metagenomes</taxon>
    </lineage>
</organism>
<sequence length="285" mass="30614">MATSWNKIDLRKADWRDFSDPSISEKLIKLKNAHYDPWIFEFLLRDVEVVDGAAHEIRVDFTVDFDNGETTPVVLLIKGAHAQDKATGTGAQAVTIYGFGIDGVPQKEEVTMHGTAATEIPSTKFWTRYVGSQVTQVGTGGTNAGIIQITNPGQGEVYGTIDTGEWSTIGARVYVPENYNGFLSMKGSIVAANNATAVLEAFDGVIVAPVYSASALQAAIDSYYVPVGSTGMIDLGIVTTIIVGADTYYITFTQATKSDDSNQTIAYHIKVIIFGTENVARGLPA</sequence>
<dbReference type="EMBL" id="LAZR01002837">
    <property type="protein sequence ID" value="KKN25010.1"/>
    <property type="molecule type" value="Genomic_DNA"/>
</dbReference>
<proteinExistence type="predicted"/>
<accession>A0A0F9NZT2</accession>
<dbReference type="AlphaFoldDB" id="A0A0F9NZT2"/>
<protein>
    <submittedName>
        <fullName evidence="1">Uncharacterized protein</fullName>
    </submittedName>
</protein>
<comment type="caution">
    <text evidence="1">The sequence shown here is derived from an EMBL/GenBank/DDBJ whole genome shotgun (WGS) entry which is preliminary data.</text>
</comment>